<protein>
    <submittedName>
        <fullName evidence="2">Uncharacterized protein</fullName>
    </submittedName>
</protein>
<dbReference type="AlphaFoldDB" id="A0A0S4KTD0"/>
<feature type="transmembrane region" description="Helical" evidence="1">
    <location>
        <begin position="6"/>
        <end position="23"/>
    </location>
</feature>
<dbReference type="EMBL" id="LN885086">
    <property type="protein sequence ID" value="CUQ65579.1"/>
    <property type="molecule type" value="Genomic_DNA"/>
</dbReference>
<organism evidence="2 3">
    <name type="scientific">Candidatus Nitrospira inopinata</name>
    <dbReference type="NCBI Taxonomy" id="1715989"/>
    <lineage>
        <taxon>Bacteria</taxon>
        <taxon>Pseudomonadati</taxon>
        <taxon>Nitrospirota</taxon>
        <taxon>Nitrospiria</taxon>
        <taxon>Nitrospirales</taxon>
        <taxon>Nitrospiraceae</taxon>
        <taxon>Nitrospira</taxon>
    </lineage>
</organism>
<name>A0A0S4KTD0_9BACT</name>
<reference evidence="3" key="1">
    <citation type="submission" date="2015-09" db="EMBL/GenBank/DDBJ databases">
        <authorList>
            <person name="Daims H."/>
        </authorList>
    </citation>
    <scope>NUCLEOTIDE SEQUENCE [LARGE SCALE GENOMIC DNA]</scope>
</reference>
<keyword evidence="1" id="KW-0472">Membrane</keyword>
<evidence type="ECO:0000313" key="3">
    <source>
        <dbReference type="Proteomes" id="UP000066284"/>
    </source>
</evidence>
<keyword evidence="1" id="KW-1133">Transmembrane helix</keyword>
<evidence type="ECO:0000256" key="1">
    <source>
        <dbReference type="SAM" id="Phobius"/>
    </source>
</evidence>
<accession>A0A0S4KTD0</accession>
<sequence>MDGSLLLFIGVMLAMLIGGLIVYKKSA</sequence>
<keyword evidence="1" id="KW-0812">Transmembrane</keyword>
<gene>
    <name evidence="2" type="ORF">NITINOP_0604</name>
</gene>
<proteinExistence type="predicted"/>
<dbReference type="Proteomes" id="UP000066284">
    <property type="component" value="Chromosome 1"/>
</dbReference>
<dbReference type="STRING" id="1715989.NITINOP_0604"/>
<dbReference type="KEGG" id="nio:NITINOP_0604"/>
<evidence type="ECO:0000313" key="2">
    <source>
        <dbReference type="EMBL" id="CUQ65579.1"/>
    </source>
</evidence>
<keyword evidence="3" id="KW-1185">Reference proteome</keyword>